<gene>
    <name evidence="2" type="ORF">CLV59_11243</name>
</gene>
<dbReference type="InterPro" id="IPR013325">
    <property type="entry name" value="RNA_pol_sigma_r2"/>
</dbReference>
<comment type="caution">
    <text evidence="2">The sequence shown here is derived from an EMBL/GenBank/DDBJ whole genome shotgun (WGS) entry which is preliminary data.</text>
</comment>
<feature type="domain" description="RNA polymerase sigma-70 region 2" evidence="1">
    <location>
        <begin position="12"/>
        <end position="79"/>
    </location>
</feature>
<dbReference type="GO" id="GO:0006352">
    <property type="term" value="P:DNA-templated transcription initiation"/>
    <property type="evidence" value="ECO:0007669"/>
    <property type="project" value="InterPro"/>
</dbReference>
<dbReference type="GO" id="GO:0000428">
    <property type="term" value="C:DNA-directed RNA polymerase complex"/>
    <property type="evidence" value="ECO:0007669"/>
    <property type="project" value="UniProtKB-KW"/>
</dbReference>
<keyword evidence="3" id="KW-1185">Reference proteome</keyword>
<dbReference type="InterPro" id="IPR007627">
    <property type="entry name" value="RNA_pol_sigma70_r2"/>
</dbReference>
<keyword evidence="2" id="KW-0240">DNA-directed RNA polymerase</keyword>
<dbReference type="Proteomes" id="UP000249819">
    <property type="component" value="Unassembled WGS sequence"/>
</dbReference>
<dbReference type="AlphaFoldDB" id="A0A327VHZ7"/>
<sequence>MQVQDDKQLEELYRITMPKVARMAHRMNGNLDMARDILHDAIIIYLEKQQQHTLPELHAASAYITGIARILCIRQLRQKGYDLPLESVSAHIIPENYFDPPPVRPGLLQYLQSAGKRCMELLKAFYYEEQSISDIAATFRFKSLHSASVQKYKCLEKVRDHIKQSDYAETVD</sequence>
<protein>
    <submittedName>
        <fullName evidence="2">DNA-directed RNA polymerase specialized sigma24 family protein</fullName>
    </submittedName>
</protein>
<proteinExistence type="predicted"/>
<dbReference type="SUPFAM" id="SSF88946">
    <property type="entry name" value="Sigma2 domain of RNA polymerase sigma factors"/>
    <property type="match status" value="1"/>
</dbReference>
<evidence type="ECO:0000259" key="1">
    <source>
        <dbReference type="Pfam" id="PF04542"/>
    </source>
</evidence>
<organism evidence="2 3">
    <name type="scientific">Chitinophaga dinghuensis</name>
    <dbReference type="NCBI Taxonomy" id="1539050"/>
    <lineage>
        <taxon>Bacteria</taxon>
        <taxon>Pseudomonadati</taxon>
        <taxon>Bacteroidota</taxon>
        <taxon>Chitinophagia</taxon>
        <taxon>Chitinophagales</taxon>
        <taxon>Chitinophagaceae</taxon>
        <taxon>Chitinophaga</taxon>
    </lineage>
</organism>
<dbReference type="GO" id="GO:0003700">
    <property type="term" value="F:DNA-binding transcription factor activity"/>
    <property type="evidence" value="ECO:0007669"/>
    <property type="project" value="InterPro"/>
</dbReference>
<dbReference type="Pfam" id="PF04542">
    <property type="entry name" value="Sigma70_r2"/>
    <property type="match status" value="1"/>
</dbReference>
<dbReference type="Gene3D" id="1.10.1740.10">
    <property type="match status" value="1"/>
</dbReference>
<reference evidence="2 3" key="1">
    <citation type="submission" date="2018-06" db="EMBL/GenBank/DDBJ databases">
        <title>Genomic Encyclopedia of Archaeal and Bacterial Type Strains, Phase II (KMG-II): from individual species to whole genera.</title>
        <authorList>
            <person name="Goeker M."/>
        </authorList>
    </citation>
    <scope>NUCLEOTIDE SEQUENCE [LARGE SCALE GENOMIC DNA]</scope>
    <source>
        <strain evidence="2 3">DSM 29821</strain>
    </source>
</reference>
<evidence type="ECO:0000313" key="3">
    <source>
        <dbReference type="Proteomes" id="UP000249819"/>
    </source>
</evidence>
<evidence type="ECO:0000313" key="2">
    <source>
        <dbReference type="EMBL" id="RAJ73702.1"/>
    </source>
</evidence>
<accession>A0A327VHZ7</accession>
<keyword evidence="2" id="KW-0804">Transcription</keyword>
<dbReference type="RefSeq" id="WP_170137944.1">
    <property type="nucleotide sequence ID" value="NZ_QLMA01000012.1"/>
</dbReference>
<dbReference type="EMBL" id="QLMA01000012">
    <property type="protein sequence ID" value="RAJ73702.1"/>
    <property type="molecule type" value="Genomic_DNA"/>
</dbReference>
<name>A0A327VHZ7_9BACT</name>